<accession>A0AAU8GX02</accession>
<dbReference type="EMBL" id="CP144373">
    <property type="protein sequence ID" value="XCH46891.1"/>
    <property type="molecule type" value="Genomic_DNA"/>
</dbReference>
<dbReference type="AlphaFoldDB" id="A0AAU8GX02"/>
<organism evidence="1">
    <name type="scientific">Thermodesulfovibrio autotrophicus</name>
    <dbReference type="NCBI Taxonomy" id="3118333"/>
    <lineage>
        <taxon>Bacteria</taxon>
        <taxon>Pseudomonadati</taxon>
        <taxon>Nitrospirota</taxon>
        <taxon>Thermodesulfovibrionia</taxon>
        <taxon>Thermodesulfovibrionales</taxon>
        <taxon>Thermodesulfovibrionaceae</taxon>
        <taxon>Thermodesulfovibrio</taxon>
    </lineage>
</organism>
<sequence>MADKLDIPKRYNPEKALANGKKPKKYFSKMFICINCGRIWVFENNDLYLYPQGTPRKEFLTQKLFKKS</sequence>
<proteinExistence type="predicted"/>
<protein>
    <submittedName>
        <fullName evidence="1">Uncharacterized protein</fullName>
    </submittedName>
</protein>
<dbReference type="KEGG" id="taut:V4D30_01100"/>
<evidence type="ECO:0000313" key="1">
    <source>
        <dbReference type="EMBL" id="XCH46891.1"/>
    </source>
</evidence>
<gene>
    <name evidence="1" type="ORF">V4D30_01100</name>
</gene>
<name>A0AAU8GX02_9BACT</name>
<dbReference type="RefSeq" id="WP_353684416.1">
    <property type="nucleotide sequence ID" value="NZ_CP144373.1"/>
</dbReference>
<reference evidence="1" key="1">
    <citation type="submission" date="2024-01" db="EMBL/GenBank/DDBJ databases">
        <title>The first autotrophic representatives of the genus Thermodesulfovibrio.</title>
        <authorList>
            <person name="Maltseva A.I."/>
            <person name="Elcheninov A.G."/>
            <person name="Kublanov I.V."/>
            <person name="Lebedinsky A.V."/>
            <person name="Frolov E.N."/>
        </authorList>
    </citation>
    <scope>NUCLEOTIDE SEQUENCE</scope>
    <source>
        <strain evidence="1">3907-1M</strain>
    </source>
</reference>